<reference evidence="2" key="2">
    <citation type="journal article" date="2012" name="PLoS ONE">
        <title>A Deeply Branching Thermophilic Bacterium with an Ancient Acetyl-CoA Pathway Dominates a Subsurface Ecosystem.</title>
        <authorList>
            <person name="Takami H."/>
            <person name="Noguchi H."/>
            <person name="Takaki Y."/>
            <person name="Uchiyama I."/>
            <person name="Toyoda A."/>
            <person name="Nishi S."/>
            <person name="Chee G.-J."/>
            <person name="Arai W."/>
            <person name="Nunoura T."/>
            <person name="Itoh T."/>
            <person name="Hattori M."/>
            <person name="Takai K."/>
        </authorList>
    </citation>
    <scope>NUCLEOTIDE SEQUENCE</scope>
</reference>
<keyword evidence="1" id="KW-0812">Transmembrane</keyword>
<feature type="transmembrane region" description="Helical" evidence="1">
    <location>
        <begin position="188"/>
        <end position="207"/>
    </location>
</feature>
<evidence type="ECO:0000313" key="2">
    <source>
        <dbReference type="EMBL" id="BAL54828.1"/>
    </source>
</evidence>
<proteinExistence type="predicted"/>
<name>H5SF92_9BACT</name>
<dbReference type="AlphaFoldDB" id="H5SF92"/>
<evidence type="ECO:0000256" key="1">
    <source>
        <dbReference type="SAM" id="Phobius"/>
    </source>
</evidence>
<reference evidence="2" key="1">
    <citation type="journal article" date="2005" name="Environ. Microbiol.">
        <title>Genetic and functional properties of uncultivated thermophilic crenarchaeotes from a subsurface gold mine as revealed by analysis of genome fragments.</title>
        <authorList>
            <person name="Nunoura T."/>
            <person name="Hirayama H."/>
            <person name="Takami H."/>
            <person name="Oida H."/>
            <person name="Nishi S."/>
            <person name="Shimamura S."/>
            <person name="Suzuki Y."/>
            <person name="Inagaki F."/>
            <person name="Takai K."/>
            <person name="Nealson K.H."/>
            <person name="Horikoshi K."/>
        </authorList>
    </citation>
    <scope>NUCLEOTIDE SEQUENCE</scope>
</reference>
<accession>H5SF92</accession>
<dbReference type="EMBL" id="AP011701">
    <property type="protein sequence ID" value="BAL54828.1"/>
    <property type="molecule type" value="Genomic_DNA"/>
</dbReference>
<feature type="transmembrane region" description="Helical" evidence="1">
    <location>
        <begin position="106"/>
        <end position="127"/>
    </location>
</feature>
<protein>
    <submittedName>
        <fullName evidence="2">Uncharacterized protein</fullName>
    </submittedName>
</protein>
<organism evidence="2">
    <name type="scientific">uncultured Acetothermia bacterium</name>
    <dbReference type="NCBI Taxonomy" id="236499"/>
    <lineage>
        <taxon>Bacteria</taxon>
        <taxon>Candidatus Bipolaricaulota</taxon>
        <taxon>environmental samples</taxon>
    </lineage>
</organism>
<sequence>MNTPNDDWNWFREVLVPLRTSAREGVHPSRALLHAYIRGRRLRDLWRVGARLLDPDDWTLTEVSQHILTCPACAQQVALLRRRELERATPWRELWEGLPGTIRTHVAVYALALFVLFVLNALVMTLVPAPTVLLPCAYGAEPAQPVNPHTADRNLKTEGLNKPVKVPPSLSEGQCVPVPAPRPPWQTWWVGWVFLLWTILLGLHALWDWLTGPEPRRTVTASTVLRSVGFAPVFV</sequence>
<gene>
    <name evidence="2" type="ORF">HGMM_F21A08C11</name>
</gene>
<keyword evidence="1" id="KW-0472">Membrane</keyword>
<keyword evidence="1" id="KW-1133">Transmembrane helix</keyword>